<dbReference type="Pfam" id="PF24064">
    <property type="entry name" value="HTH_NPRL3"/>
    <property type="match status" value="1"/>
</dbReference>
<evidence type="ECO:0000259" key="2">
    <source>
        <dbReference type="Pfam" id="PF24064"/>
    </source>
</evidence>
<sequence length="199" mass="22196">MEDTDTDEQNLPENGSDARVSCDVLLVFPNCSDGALHPFVGAQARRETSLSTDVLLEFSLPHCGFADPAGALLRVAAEYRFKGLAHLFRILGFMVHVADGAPPVSAPSLDQLAEAPLASLTDPEREAVLKVPAAKDPDKLRLFTRLLQYFNGMHHLEEIMYRENLRRGRFTRLLEEFGDVLTTCQRCDEMSVHHDSRCD</sequence>
<evidence type="ECO:0000313" key="3">
    <source>
        <dbReference type="EMBL" id="KAF0298119.1"/>
    </source>
</evidence>
<dbReference type="GO" id="GO:0010508">
    <property type="term" value="P:positive regulation of autophagy"/>
    <property type="evidence" value="ECO:0007669"/>
    <property type="project" value="TreeGrafter"/>
</dbReference>
<dbReference type="AlphaFoldDB" id="A0A6A4VYZ9"/>
<feature type="domain" description="GATOR1 complex protein NPRL3 C-terminal HTH" evidence="2">
    <location>
        <begin position="123"/>
        <end position="181"/>
    </location>
</feature>
<evidence type="ECO:0000313" key="4">
    <source>
        <dbReference type="Proteomes" id="UP000440578"/>
    </source>
</evidence>
<dbReference type="OrthoDB" id="18648at2759"/>
<protein>
    <submittedName>
        <fullName evidence="3">GATOR complex protein NPRL3</fullName>
    </submittedName>
</protein>
<comment type="similarity">
    <text evidence="1">Belongs to the NPR3 family.</text>
</comment>
<keyword evidence="4" id="KW-1185">Reference proteome</keyword>
<dbReference type="GO" id="GO:1904262">
    <property type="term" value="P:negative regulation of TORC1 signaling"/>
    <property type="evidence" value="ECO:0007669"/>
    <property type="project" value="TreeGrafter"/>
</dbReference>
<dbReference type="Proteomes" id="UP000440578">
    <property type="component" value="Unassembled WGS sequence"/>
</dbReference>
<accession>A0A6A4VYZ9</accession>
<dbReference type="InterPro" id="IPR005365">
    <property type="entry name" value="Npr3"/>
</dbReference>
<comment type="caution">
    <text evidence="3">The sequence shown here is derived from an EMBL/GenBank/DDBJ whole genome shotgun (WGS) entry which is preliminary data.</text>
</comment>
<dbReference type="EMBL" id="VIIS01001445">
    <property type="protein sequence ID" value="KAF0298119.1"/>
    <property type="molecule type" value="Genomic_DNA"/>
</dbReference>
<name>A0A6A4VYZ9_AMPAM</name>
<dbReference type="GO" id="GO:0038202">
    <property type="term" value="P:TORC1 signaling"/>
    <property type="evidence" value="ECO:0007669"/>
    <property type="project" value="TreeGrafter"/>
</dbReference>
<dbReference type="GO" id="GO:1990130">
    <property type="term" value="C:GATOR1 complex"/>
    <property type="evidence" value="ECO:0007669"/>
    <property type="project" value="TreeGrafter"/>
</dbReference>
<proteinExistence type="inferred from homology"/>
<dbReference type="PANTHER" id="PTHR13153:SF5">
    <property type="entry name" value="GATOR COMPLEX PROTEIN NPRL3"/>
    <property type="match status" value="1"/>
</dbReference>
<gene>
    <name evidence="3" type="primary">Nprl3_2</name>
    <name evidence="3" type="ORF">FJT64_004510</name>
</gene>
<dbReference type="PANTHER" id="PTHR13153">
    <property type="entry name" value="CGTHBA PROTEIN -14 GENE PROTEIN"/>
    <property type="match status" value="1"/>
</dbReference>
<reference evidence="3 4" key="1">
    <citation type="submission" date="2019-07" db="EMBL/GenBank/DDBJ databases">
        <title>Draft genome assembly of a fouling barnacle, Amphibalanus amphitrite (Darwin, 1854): The first reference genome for Thecostraca.</title>
        <authorList>
            <person name="Kim W."/>
        </authorList>
    </citation>
    <scope>NUCLEOTIDE SEQUENCE [LARGE SCALE GENOMIC DNA]</scope>
    <source>
        <strain evidence="3">SNU_AA5</strain>
        <tissue evidence="3">Soma without cirri and trophi</tissue>
    </source>
</reference>
<organism evidence="3 4">
    <name type="scientific">Amphibalanus amphitrite</name>
    <name type="common">Striped barnacle</name>
    <name type="synonym">Balanus amphitrite</name>
    <dbReference type="NCBI Taxonomy" id="1232801"/>
    <lineage>
        <taxon>Eukaryota</taxon>
        <taxon>Metazoa</taxon>
        <taxon>Ecdysozoa</taxon>
        <taxon>Arthropoda</taxon>
        <taxon>Crustacea</taxon>
        <taxon>Multicrustacea</taxon>
        <taxon>Cirripedia</taxon>
        <taxon>Thoracica</taxon>
        <taxon>Thoracicalcarea</taxon>
        <taxon>Balanomorpha</taxon>
        <taxon>Balanoidea</taxon>
        <taxon>Balanidae</taxon>
        <taxon>Amphibalaninae</taxon>
        <taxon>Amphibalanus</taxon>
    </lineage>
</organism>
<dbReference type="InterPro" id="IPR056603">
    <property type="entry name" value="HTH_NPRL3"/>
</dbReference>
<evidence type="ECO:0000256" key="1">
    <source>
        <dbReference type="ARBA" id="ARBA00010546"/>
    </source>
</evidence>
<dbReference type="GO" id="GO:0034198">
    <property type="term" value="P:cellular response to amino acid starvation"/>
    <property type="evidence" value="ECO:0007669"/>
    <property type="project" value="TreeGrafter"/>
</dbReference>